<proteinExistence type="predicted"/>
<gene>
    <name evidence="2" type="ORF">BAMA_16840</name>
</gene>
<dbReference type="RefSeq" id="WP_034637317.1">
    <property type="nucleotide sequence ID" value="NZ_CBCSJC010000003.1"/>
</dbReference>
<dbReference type="AlphaFoldDB" id="A0A073K0N3"/>
<keyword evidence="1" id="KW-0472">Membrane</keyword>
<keyword evidence="1" id="KW-1133">Transmembrane helix</keyword>
<name>A0A073K0N3_9BACI</name>
<sequence>MKKFLISYATSLLTCVMGWPLIAFISDPSHFDSTDLFGFIMIFIIYGSIPALVACLIGELLYRKIKRCRELQFGVPIFIGLAVIYVFTPSIFTGSSPFWGFVDFVNFVTPVIMGSLAFYLVRRKIN</sequence>
<dbReference type="EMBL" id="JOTN01000004">
    <property type="protein sequence ID" value="KEK20116.1"/>
    <property type="molecule type" value="Genomic_DNA"/>
</dbReference>
<evidence type="ECO:0000313" key="3">
    <source>
        <dbReference type="Proteomes" id="UP000027822"/>
    </source>
</evidence>
<comment type="caution">
    <text evidence="2">The sequence shown here is derived from an EMBL/GenBank/DDBJ whole genome shotgun (WGS) entry which is preliminary data.</text>
</comment>
<evidence type="ECO:0000256" key="1">
    <source>
        <dbReference type="SAM" id="Phobius"/>
    </source>
</evidence>
<organism evidence="2 3">
    <name type="scientific">Bacillus manliponensis</name>
    <dbReference type="NCBI Taxonomy" id="574376"/>
    <lineage>
        <taxon>Bacteria</taxon>
        <taxon>Bacillati</taxon>
        <taxon>Bacillota</taxon>
        <taxon>Bacilli</taxon>
        <taxon>Bacillales</taxon>
        <taxon>Bacillaceae</taxon>
        <taxon>Bacillus</taxon>
        <taxon>Bacillus cereus group</taxon>
    </lineage>
</organism>
<evidence type="ECO:0000313" key="2">
    <source>
        <dbReference type="EMBL" id="KEK20116.1"/>
    </source>
</evidence>
<feature type="transmembrane region" description="Helical" evidence="1">
    <location>
        <begin position="98"/>
        <end position="121"/>
    </location>
</feature>
<reference evidence="2 3" key="1">
    <citation type="submission" date="2014-06" db="EMBL/GenBank/DDBJ databases">
        <title>Draft genome sequence of Bacillus manliponensis JCM 15802 (MCCC 1A00708).</title>
        <authorList>
            <person name="Lai Q."/>
            <person name="Liu Y."/>
            <person name="Shao Z."/>
        </authorList>
    </citation>
    <scope>NUCLEOTIDE SEQUENCE [LARGE SCALE GENOMIC DNA]</scope>
    <source>
        <strain evidence="2 3">JCM 15802</strain>
    </source>
</reference>
<accession>A0A073K0N3</accession>
<keyword evidence="1" id="KW-0812">Transmembrane</keyword>
<protein>
    <submittedName>
        <fullName evidence="2">Uncharacterized protein</fullName>
    </submittedName>
</protein>
<dbReference type="OrthoDB" id="2880066at2"/>
<feature type="transmembrane region" description="Helical" evidence="1">
    <location>
        <begin position="73"/>
        <end position="92"/>
    </location>
</feature>
<keyword evidence="3" id="KW-1185">Reference proteome</keyword>
<feature type="transmembrane region" description="Helical" evidence="1">
    <location>
        <begin position="39"/>
        <end position="61"/>
    </location>
</feature>
<dbReference type="Proteomes" id="UP000027822">
    <property type="component" value="Unassembled WGS sequence"/>
</dbReference>